<comment type="caution">
    <text evidence="1">The sequence shown here is derived from an EMBL/GenBank/DDBJ whole genome shotgun (WGS) entry which is preliminary data.</text>
</comment>
<reference evidence="1 2" key="2">
    <citation type="journal article" date="2022" name="Mol. Ecol. Resour.">
        <title>The genomes of chicory, endive, great burdock and yacon provide insights into Asteraceae paleo-polyploidization history and plant inulin production.</title>
        <authorList>
            <person name="Fan W."/>
            <person name="Wang S."/>
            <person name="Wang H."/>
            <person name="Wang A."/>
            <person name="Jiang F."/>
            <person name="Liu H."/>
            <person name="Zhao H."/>
            <person name="Xu D."/>
            <person name="Zhang Y."/>
        </authorList>
    </citation>
    <scope>NUCLEOTIDE SEQUENCE [LARGE SCALE GENOMIC DNA]</scope>
    <source>
        <strain evidence="2">cv. Niubang</strain>
    </source>
</reference>
<accession>A0ACB9FLB2</accession>
<keyword evidence="2" id="KW-1185">Reference proteome</keyword>
<evidence type="ECO:0000313" key="2">
    <source>
        <dbReference type="Proteomes" id="UP001055879"/>
    </source>
</evidence>
<proteinExistence type="predicted"/>
<evidence type="ECO:0000313" key="1">
    <source>
        <dbReference type="EMBL" id="KAI3771733.1"/>
    </source>
</evidence>
<protein>
    <submittedName>
        <fullName evidence="1">Uncharacterized protein</fullName>
    </submittedName>
</protein>
<sequence>MRGEIAEMDETQFLNSNKKVKKIQVKNNKFPLLRYEELPDYMKDNEYILNYYRANWSLKQALISLFLCHNETLNVWTHLIGFVAFLALTIANLTHWDQVADFLNISKWVFGSDHSSTITHQLVSPYMDAILVQSEATRWPLFVFLGGSMFCFVSSSLCHLFSCHTQHLSCLLSQLDYVGIAVMIITSFFPPIYYTFQCNPLWQYVYLGGITILGVIAVMVLLSPTRVNGKYRFIRTSIFVAMGLFGVIPTIHGTIANWNVAQRNTTLGFESTMAFCYLVGAMFYVSRVPEKWKPGWFDLVGHSHQIFHIFVVVAALAHYIAVLILYEYRRRVSCD</sequence>
<name>A0ACB9FLB2_ARCLA</name>
<dbReference type="EMBL" id="CM042047">
    <property type="protein sequence ID" value="KAI3771733.1"/>
    <property type="molecule type" value="Genomic_DNA"/>
</dbReference>
<reference evidence="2" key="1">
    <citation type="journal article" date="2022" name="Mol. Ecol. Resour.">
        <title>The genomes of chicory, endive, great burdock and yacon provide insights into Asteraceae palaeo-polyploidization history and plant inulin production.</title>
        <authorList>
            <person name="Fan W."/>
            <person name="Wang S."/>
            <person name="Wang H."/>
            <person name="Wang A."/>
            <person name="Jiang F."/>
            <person name="Liu H."/>
            <person name="Zhao H."/>
            <person name="Xu D."/>
            <person name="Zhang Y."/>
        </authorList>
    </citation>
    <scope>NUCLEOTIDE SEQUENCE [LARGE SCALE GENOMIC DNA]</scope>
    <source>
        <strain evidence="2">cv. Niubang</strain>
    </source>
</reference>
<gene>
    <name evidence="1" type="ORF">L6452_02900</name>
</gene>
<dbReference type="Proteomes" id="UP001055879">
    <property type="component" value="Linkage Group LG01"/>
</dbReference>
<organism evidence="1 2">
    <name type="scientific">Arctium lappa</name>
    <name type="common">Greater burdock</name>
    <name type="synonym">Lappa major</name>
    <dbReference type="NCBI Taxonomy" id="4217"/>
    <lineage>
        <taxon>Eukaryota</taxon>
        <taxon>Viridiplantae</taxon>
        <taxon>Streptophyta</taxon>
        <taxon>Embryophyta</taxon>
        <taxon>Tracheophyta</taxon>
        <taxon>Spermatophyta</taxon>
        <taxon>Magnoliopsida</taxon>
        <taxon>eudicotyledons</taxon>
        <taxon>Gunneridae</taxon>
        <taxon>Pentapetalae</taxon>
        <taxon>asterids</taxon>
        <taxon>campanulids</taxon>
        <taxon>Asterales</taxon>
        <taxon>Asteraceae</taxon>
        <taxon>Carduoideae</taxon>
        <taxon>Cardueae</taxon>
        <taxon>Arctiinae</taxon>
        <taxon>Arctium</taxon>
    </lineage>
</organism>